<keyword evidence="6" id="KW-0067">ATP-binding</keyword>
<evidence type="ECO:0000256" key="7">
    <source>
        <dbReference type="SAM" id="MobiDB-lite"/>
    </source>
</evidence>
<dbReference type="GO" id="GO:0005874">
    <property type="term" value="C:microtubule"/>
    <property type="evidence" value="ECO:0007669"/>
    <property type="project" value="UniProtKB-KW"/>
</dbReference>
<feature type="compositionally biased region" description="Low complexity" evidence="7">
    <location>
        <begin position="744"/>
        <end position="754"/>
    </location>
</feature>
<keyword evidence="4" id="KW-0493">Microtubule</keyword>
<feature type="region of interest" description="Disordered" evidence="7">
    <location>
        <begin position="744"/>
        <end position="790"/>
    </location>
</feature>
<dbReference type="SUPFAM" id="SSF56059">
    <property type="entry name" value="Glutathione synthetase ATP-binding domain-like"/>
    <property type="match status" value="1"/>
</dbReference>
<dbReference type="Pfam" id="PF03133">
    <property type="entry name" value="TTL"/>
    <property type="match status" value="2"/>
</dbReference>
<evidence type="ECO:0000313" key="9">
    <source>
        <dbReference type="Proteomes" id="UP001488838"/>
    </source>
</evidence>
<dbReference type="Gene3D" id="3.30.470.20">
    <property type="entry name" value="ATP-grasp fold, B domain"/>
    <property type="match status" value="1"/>
</dbReference>
<dbReference type="GO" id="GO:0005524">
    <property type="term" value="F:ATP binding"/>
    <property type="evidence" value="ECO:0007669"/>
    <property type="project" value="UniProtKB-KW"/>
</dbReference>
<keyword evidence="9" id="KW-1185">Reference proteome</keyword>
<comment type="cofactor">
    <cofactor evidence="1">
        <name>Mg(2+)</name>
        <dbReference type="ChEBI" id="CHEBI:18420"/>
    </cofactor>
</comment>
<evidence type="ECO:0000313" key="8">
    <source>
        <dbReference type="EMBL" id="KAK7804447.1"/>
    </source>
</evidence>
<dbReference type="AlphaFoldDB" id="A0AAW0HQQ5"/>
<accession>A0AAW0HQQ5</accession>
<dbReference type="GO" id="GO:0000226">
    <property type="term" value="P:microtubule cytoskeleton organization"/>
    <property type="evidence" value="ECO:0007669"/>
    <property type="project" value="TreeGrafter"/>
</dbReference>
<feature type="region of interest" description="Disordered" evidence="7">
    <location>
        <begin position="45"/>
        <end position="67"/>
    </location>
</feature>
<feature type="compositionally biased region" description="Basic residues" evidence="7">
    <location>
        <begin position="52"/>
        <end position="62"/>
    </location>
</feature>
<organism evidence="8 9">
    <name type="scientific">Myodes glareolus</name>
    <name type="common">Bank vole</name>
    <name type="synonym">Clethrionomys glareolus</name>
    <dbReference type="NCBI Taxonomy" id="447135"/>
    <lineage>
        <taxon>Eukaryota</taxon>
        <taxon>Metazoa</taxon>
        <taxon>Chordata</taxon>
        <taxon>Craniata</taxon>
        <taxon>Vertebrata</taxon>
        <taxon>Euteleostomi</taxon>
        <taxon>Mammalia</taxon>
        <taxon>Eutheria</taxon>
        <taxon>Euarchontoglires</taxon>
        <taxon>Glires</taxon>
        <taxon>Rodentia</taxon>
        <taxon>Myomorpha</taxon>
        <taxon>Muroidea</taxon>
        <taxon>Cricetidae</taxon>
        <taxon>Arvicolinae</taxon>
        <taxon>Myodes</taxon>
    </lineage>
</organism>
<name>A0AAW0HQQ5_MYOGA</name>
<keyword evidence="3" id="KW-0436">Ligase</keyword>
<dbReference type="GO" id="GO:0015631">
    <property type="term" value="F:tubulin binding"/>
    <property type="evidence" value="ECO:0007669"/>
    <property type="project" value="TreeGrafter"/>
</dbReference>
<comment type="similarity">
    <text evidence="2">Belongs to the tubulin--tyrosine ligase family.</text>
</comment>
<dbReference type="GO" id="GO:0070740">
    <property type="term" value="F:tubulin-glutamic acid ligase activity"/>
    <property type="evidence" value="ECO:0007669"/>
    <property type="project" value="TreeGrafter"/>
</dbReference>
<evidence type="ECO:0000256" key="5">
    <source>
        <dbReference type="ARBA" id="ARBA00022741"/>
    </source>
</evidence>
<proteinExistence type="inferred from homology"/>
<evidence type="ECO:0000256" key="4">
    <source>
        <dbReference type="ARBA" id="ARBA00022701"/>
    </source>
</evidence>
<gene>
    <name evidence="8" type="ORF">U0070_017060</name>
</gene>
<protein>
    <recommendedName>
        <fullName evidence="10">Tubulin polyglutamylase TTLL6</fullName>
    </recommendedName>
</protein>
<dbReference type="FunFam" id="3.30.470.20:FF:000009">
    <property type="entry name" value="tubulin polyglutamylase TTLL5 isoform X1"/>
    <property type="match status" value="1"/>
</dbReference>
<dbReference type="GO" id="GO:0036064">
    <property type="term" value="C:ciliary basal body"/>
    <property type="evidence" value="ECO:0007669"/>
    <property type="project" value="TreeGrafter"/>
</dbReference>
<dbReference type="PROSITE" id="PS51221">
    <property type="entry name" value="TTL"/>
    <property type="match status" value="1"/>
</dbReference>
<evidence type="ECO:0000256" key="6">
    <source>
        <dbReference type="ARBA" id="ARBA00022840"/>
    </source>
</evidence>
<evidence type="ECO:0000256" key="1">
    <source>
        <dbReference type="ARBA" id="ARBA00001946"/>
    </source>
</evidence>
<sequence>MPQCLTSESEEGSQEEEESSSSTDDLEELKEFVTLAFVRENTQKRLQNAQQHGKKKRKRKRAAQQYGLREAGDNDDWTLYWTDYSVSLERVMEMKSYQVRSSPDGWRLAKADPILITALPQPRFHAARTALEFRLPLQKINHFPGMSEICRKDLLARNMSRMLKLFPKDFHFFPRTWCLPAESRKNKTYICKPDSGCQGRGIFITRTVKEIKPGEDMICQLYISKVLPRRRAVWFGDLPDVRTQRDQTSLSCSPHWACPHFTSLGNAGAGSKSEVGARRLYLWLPPPDACVTSLLFTQPFIIDGFKFDLRVYVLVTSCDPLRVFVYNEGLARFATTSYSHPSTDNLDEICMHLTNYSINKHSSNFVQDAHSGSKRKLSTFNLYMKTHGYDVEQIWRAIEDVIIKTLISAHPIIKHNYHSCFPSHTVNSACFEILGFDILLDRKLKPWLLEVNHSPSFSTDSKLDKEVKDSLLYDVLVLINLGNCDKKKVLEEERERGRFLQQCPSREIRMEEVKGFQAVRLQKTEEYEKKNCGGFRLIYPGLNLEKYEKFFQDNSSLFQNTVASRARELYARQKQEKKSFLKKEKKSEMPGESVGEQARDRILKTRQQRQQQKCKTAIHPPKQSYHPVALVSCTPGLFLNIRGIRKTETASCLHQKDSKKEATLAPCKPMSARHYNSVPDLRSSNPNCSGTELLKCNSTIKEVKSAVSVNVVSNGLPLTPVETSPEPIAQLSTSLESLASLSLTSSPECSSSESGHWASREDRKQKAPQKPVQETKSKPPVSSKPRGLDMSLTLIKNEVRRQHLMSEILQKVQMKKKRSLFPTPKPPAQADDANGFAFPENLSLSKEWCSYRHGSGMKRERDVSSVLLLQGSHSHAKSLNDLLVVATQARLDPRPSRSHSGTTRDPVLSCLHHEVHFRSLLSDKAGPVMRREGTECQKCGVSTRDQVGGLGDGDRRDRDYMLSLHLGQRHLALLLETLRSVLSDVSLSNGETEAERPKSEWVFAVFPFLPLTPGNDLSPDSIFRMDWKIHSLI</sequence>
<reference evidence="8 9" key="1">
    <citation type="journal article" date="2023" name="bioRxiv">
        <title>Conserved and derived expression patterns and positive selection on dental genes reveal complex evolutionary context of ever-growing rodent molars.</title>
        <authorList>
            <person name="Calamari Z.T."/>
            <person name="Song A."/>
            <person name="Cohen E."/>
            <person name="Akter M."/>
            <person name="Roy R.D."/>
            <person name="Hallikas O."/>
            <person name="Christensen M.M."/>
            <person name="Li P."/>
            <person name="Marangoni P."/>
            <person name="Jernvall J."/>
            <person name="Klein O.D."/>
        </authorList>
    </citation>
    <scope>NUCLEOTIDE SEQUENCE [LARGE SCALE GENOMIC DNA]</scope>
    <source>
        <strain evidence="8">V071</strain>
    </source>
</reference>
<feature type="region of interest" description="Disordered" evidence="7">
    <location>
        <begin position="1"/>
        <end position="27"/>
    </location>
</feature>
<evidence type="ECO:0008006" key="10">
    <source>
        <dbReference type="Google" id="ProtNLM"/>
    </source>
</evidence>
<dbReference type="PANTHER" id="PTHR12241:SF96">
    <property type="entry name" value="TUBULIN POLYGLUTAMYLASE TTLL6"/>
    <property type="match status" value="1"/>
</dbReference>
<dbReference type="Proteomes" id="UP001488838">
    <property type="component" value="Unassembled WGS sequence"/>
</dbReference>
<keyword evidence="5" id="KW-0547">Nucleotide-binding</keyword>
<dbReference type="EMBL" id="JBBHLL010000379">
    <property type="protein sequence ID" value="KAK7804447.1"/>
    <property type="molecule type" value="Genomic_DNA"/>
</dbReference>
<evidence type="ECO:0000256" key="3">
    <source>
        <dbReference type="ARBA" id="ARBA00022598"/>
    </source>
</evidence>
<dbReference type="InterPro" id="IPR004344">
    <property type="entry name" value="TTL/TTLL_fam"/>
</dbReference>
<feature type="compositionally biased region" description="Acidic residues" evidence="7">
    <location>
        <begin position="8"/>
        <end position="27"/>
    </location>
</feature>
<evidence type="ECO:0000256" key="2">
    <source>
        <dbReference type="ARBA" id="ARBA00006820"/>
    </source>
</evidence>
<comment type="caution">
    <text evidence="8">The sequence shown here is derived from an EMBL/GenBank/DDBJ whole genome shotgun (WGS) entry which is preliminary data.</text>
</comment>
<dbReference type="PANTHER" id="PTHR12241">
    <property type="entry name" value="TUBULIN POLYGLUTAMYLASE"/>
    <property type="match status" value="1"/>
</dbReference>